<proteinExistence type="predicted"/>
<comment type="caution">
    <text evidence="1">The sequence shown here is derived from an EMBL/GenBank/DDBJ whole genome shotgun (WGS) entry which is preliminary data.</text>
</comment>
<sequence length="46" mass="5394">MITEEEIIDLVEVSSGGKLDDHQDVWRSSRMSGDDWHDFIIEFAQR</sequence>
<accession>A0A840EAP1</accession>
<dbReference type="EMBL" id="JACIFF010000009">
    <property type="protein sequence ID" value="MBB4080782.1"/>
    <property type="molecule type" value="Genomic_DNA"/>
</dbReference>
<evidence type="ECO:0000313" key="2">
    <source>
        <dbReference type="Proteomes" id="UP000576209"/>
    </source>
</evidence>
<dbReference type="AlphaFoldDB" id="A0A840EAP1"/>
<organism evidence="1 2">
    <name type="scientific">Neolewinella aquimaris</name>
    <dbReference type="NCBI Taxonomy" id="1835722"/>
    <lineage>
        <taxon>Bacteria</taxon>
        <taxon>Pseudomonadati</taxon>
        <taxon>Bacteroidota</taxon>
        <taxon>Saprospiria</taxon>
        <taxon>Saprospirales</taxon>
        <taxon>Lewinellaceae</taxon>
        <taxon>Neolewinella</taxon>
    </lineage>
</organism>
<keyword evidence="2" id="KW-1185">Reference proteome</keyword>
<gene>
    <name evidence="1" type="ORF">GGR28_003417</name>
</gene>
<protein>
    <submittedName>
        <fullName evidence="1">Uncharacterized protein</fullName>
    </submittedName>
</protein>
<dbReference type="Proteomes" id="UP000576209">
    <property type="component" value="Unassembled WGS sequence"/>
</dbReference>
<name>A0A840EAP1_9BACT</name>
<reference evidence="1 2" key="1">
    <citation type="submission" date="2020-08" db="EMBL/GenBank/DDBJ databases">
        <title>Genomic Encyclopedia of Type Strains, Phase IV (KMG-IV): sequencing the most valuable type-strain genomes for metagenomic binning, comparative biology and taxonomic classification.</title>
        <authorList>
            <person name="Goeker M."/>
        </authorList>
    </citation>
    <scope>NUCLEOTIDE SEQUENCE [LARGE SCALE GENOMIC DNA]</scope>
    <source>
        <strain evidence="1 2">DSM 105137</strain>
    </source>
</reference>
<evidence type="ECO:0000313" key="1">
    <source>
        <dbReference type="EMBL" id="MBB4080782.1"/>
    </source>
</evidence>